<reference evidence="2 3" key="1">
    <citation type="submission" date="2016-08" db="EMBL/GenBank/DDBJ databases">
        <authorList>
            <person name="Seilhamer J.J."/>
        </authorList>
    </citation>
    <scope>NUCLEOTIDE SEQUENCE [LARGE SCALE GENOMIC DNA]</scope>
    <source>
        <strain evidence="2 3">KH-21-114</strain>
    </source>
</reference>
<accession>A0A2S3WYB3</accession>
<evidence type="ECO:0008006" key="4">
    <source>
        <dbReference type="Google" id="ProtNLM"/>
    </source>
</evidence>
<reference evidence="2 3" key="2">
    <citation type="submission" date="2018-03" db="EMBL/GenBank/DDBJ databases">
        <title>Draft genome of Pseudomonas putida strain KH-21-114.</title>
        <authorList>
            <person name="Yoshizawa S."/>
            <person name="Khan N.H."/>
            <person name="Nishimura M."/>
            <person name="Chiura H.X."/>
            <person name="Ogura Y."/>
            <person name="Hayashi T."/>
            <person name="Kogure K."/>
        </authorList>
    </citation>
    <scope>NUCLEOTIDE SEQUENCE [LARGE SCALE GENOMIC DNA]</scope>
    <source>
        <strain evidence="2 3">KH-21-114</strain>
    </source>
</reference>
<proteinExistence type="predicted"/>
<dbReference type="EMBL" id="MINH01000021">
    <property type="protein sequence ID" value="POG06024.1"/>
    <property type="molecule type" value="Genomic_DNA"/>
</dbReference>
<dbReference type="AlphaFoldDB" id="A0A2S3WYB3"/>
<feature type="coiled-coil region" evidence="1">
    <location>
        <begin position="80"/>
        <end position="107"/>
    </location>
</feature>
<evidence type="ECO:0000256" key="1">
    <source>
        <dbReference type="SAM" id="Coils"/>
    </source>
</evidence>
<sequence length="109" mass="12793">MARKFSNAKQAKRYTDRERTAIIAKFRASGMTITNFCKQDDTPSYQILKAWISEVNTSTSNINMMELNDETSNHSREHHIELMHERLENLQIQLLAIKHEVMELEQDNL</sequence>
<dbReference type="RefSeq" id="WP_103449430.1">
    <property type="nucleotide sequence ID" value="NZ_MINH01000021.1"/>
</dbReference>
<protein>
    <recommendedName>
        <fullName evidence="4">Transposase</fullName>
    </recommendedName>
</protein>
<dbReference type="Proteomes" id="UP000237230">
    <property type="component" value="Unassembled WGS sequence"/>
</dbReference>
<keyword evidence="1" id="KW-0175">Coiled coil</keyword>
<comment type="caution">
    <text evidence="2">The sequence shown here is derived from an EMBL/GenBank/DDBJ whole genome shotgun (WGS) entry which is preliminary data.</text>
</comment>
<evidence type="ECO:0000313" key="2">
    <source>
        <dbReference type="EMBL" id="POG06024.1"/>
    </source>
</evidence>
<gene>
    <name evidence="2" type="ORF">BGP84_24515</name>
</gene>
<evidence type="ECO:0000313" key="3">
    <source>
        <dbReference type="Proteomes" id="UP000237230"/>
    </source>
</evidence>
<organism evidence="2 3">
    <name type="scientific">Pseudomonas putida</name>
    <name type="common">Arthrobacter siderocapsulatus</name>
    <dbReference type="NCBI Taxonomy" id="303"/>
    <lineage>
        <taxon>Bacteria</taxon>
        <taxon>Pseudomonadati</taxon>
        <taxon>Pseudomonadota</taxon>
        <taxon>Gammaproteobacteria</taxon>
        <taxon>Pseudomonadales</taxon>
        <taxon>Pseudomonadaceae</taxon>
        <taxon>Pseudomonas</taxon>
    </lineage>
</organism>
<name>A0A2S3WYB3_PSEPU</name>